<sequence>MDHRRCIAIAPPPTMAADRLSGLPDDLLRRILYFAPAREGAATAVLSRRWPGLWATSGAVNLDTRSYDRAHGRDLSFEKRASFLAGAAAALARAQGPVRRLAVDVVAENPGEIYFFLHDPDCYSPEGYDMLAGVLGNPAAQHVQELRTGAASSHFGAGGAHGIDYRLSFGALPSRDLRLLHITNCTDLAPPPPGMAFPLLAELVLLGCTTSLGGLQGMIGAAPQLAVLHLEHTRLTGASQDVEEEADDGGTQQQHDPS</sequence>
<name>A0A8T0PBV3_PANVG</name>
<organism evidence="2 3">
    <name type="scientific">Panicum virgatum</name>
    <name type="common">Blackwell switchgrass</name>
    <dbReference type="NCBI Taxonomy" id="38727"/>
    <lineage>
        <taxon>Eukaryota</taxon>
        <taxon>Viridiplantae</taxon>
        <taxon>Streptophyta</taxon>
        <taxon>Embryophyta</taxon>
        <taxon>Tracheophyta</taxon>
        <taxon>Spermatophyta</taxon>
        <taxon>Magnoliopsida</taxon>
        <taxon>Liliopsida</taxon>
        <taxon>Poales</taxon>
        <taxon>Poaceae</taxon>
        <taxon>PACMAD clade</taxon>
        <taxon>Panicoideae</taxon>
        <taxon>Panicodae</taxon>
        <taxon>Paniceae</taxon>
        <taxon>Panicinae</taxon>
        <taxon>Panicum</taxon>
        <taxon>Panicum sect. Hiantes</taxon>
    </lineage>
</organism>
<dbReference type="SUPFAM" id="SSF81383">
    <property type="entry name" value="F-box domain"/>
    <property type="match status" value="1"/>
</dbReference>
<protein>
    <recommendedName>
        <fullName evidence="1">F-box/LRR-repeat protein 15/At3g58940/PEG3-like LRR domain-containing protein</fullName>
    </recommendedName>
</protein>
<proteinExistence type="predicted"/>
<dbReference type="Proteomes" id="UP000823388">
    <property type="component" value="Chromosome 8N"/>
</dbReference>
<gene>
    <name evidence="2" type="ORF">PVAP13_8NG323872</name>
</gene>
<feature type="domain" description="F-box/LRR-repeat protein 15/At3g58940/PEG3-like LRR" evidence="1">
    <location>
        <begin position="132"/>
        <end position="234"/>
    </location>
</feature>
<comment type="caution">
    <text evidence="2">The sequence shown here is derived from an EMBL/GenBank/DDBJ whole genome shotgun (WGS) entry which is preliminary data.</text>
</comment>
<dbReference type="InterPro" id="IPR036047">
    <property type="entry name" value="F-box-like_dom_sf"/>
</dbReference>
<reference evidence="2" key="1">
    <citation type="submission" date="2020-05" db="EMBL/GenBank/DDBJ databases">
        <title>WGS assembly of Panicum virgatum.</title>
        <authorList>
            <person name="Lovell J.T."/>
            <person name="Jenkins J."/>
            <person name="Shu S."/>
            <person name="Juenger T.E."/>
            <person name="Schmutz J."/>
        </authorList>
    </citation>
    <scope>NUCLEOTIDE SEQUENCE</scope>
    <source>
        <strain evidence="2">AP13</strain>
    </source>
</reference>
<dbReference type="PANTHER" id="PTHR32141">
    <property type="match status" value="1"/>
</dbReference>
<dbReference type="PANTHER" id="PTHR32141:SF26">
    <property type="entry name" value="OS08G0328600 PROTEIN"/>
    <property type="match status" value="1"/>
</dbReference>
<dbReference type="AlphaFoldDB" id="A0A8T0PBV3"/>
<evidence type="ECO:0000259" key="1">
    <source>
        <dbReference type="Pfam" id="PF24758"/>
    </source>
</evidence>
<dbReference type="CDD" id="cd22160">
    <property type="entry name" value="F-box_AtFBL13-like"/>
    <property type="match status" value="1"/>
</dbReference>
<evidence type="ECO:0000313" key="2">
    <source>
        <dbReference type="EMBL" id="KAG2559080.1"/>
    </source>
</evidence>
<evidence type="ECO:0000313" key="3">
    <source>
        <dbReference type="Proteomes" id="UP000823388"/>
    </source>
</evidence>
<accession>A0A8T0PBV3</accession>
<dbReference type="InterPro" id="IPR053781">
    <property type="entry name" value="F-box_AtFBL13-like"/>
</dbReference>
<keyword evidence="3" id="KW-1185">Reference proteome</keyword>
<dbReference type="Pfam" id="PF24758">
    <property type="entry name" value="LRR_At5g56370"/>
    <property type="match status" value="1"/>
</dbReference>
<dbReference type="InterPro" id="IPR055411">
    <property type="entry name" value="LRR_FXL15/At3g58940/PEG3-like"/>
</dbReference>
<dbReference type="InterPro" id="IPR055302">
    <property type="entry name" value="F-box_dom-containing"/>
</dbReference>
<dbReference type="EMBL" id="CM029052">
    <property type="protein sequence ID" value="KAG2559080.1"/>
    <property type="molecule type" value="Genomic_DNA"/>
</dbReference>